<evidence type="ECO:0000313" key="3">
    <source>
        <dbReference type="Proteomes" id="UP001176941"/>
    </source>
</evidence>
<reference evidence="2" key="1">
    <citation type="submission" date="2023-04" db="EMBL/GenBank/DDBJ databases">
        <authorList>
            <consortium name="ELIXIR-Norway"/>
        </authorList>
    </citation>
    <scope>NUCLEOTIDE SEQUENCE [LARGE SCALE GENOMIC DNA]</scope>
</reference>
<accession>A0ABN8Y4H9</accession>
<gene>
    <name evidence="2" type="ORF">MRATA1EN1_LOCUS5459</name>
</gene>
<dbReference type="EMBL" id="OX459950">
    <property type="protein sequence ID" value="CAI9156497.1"/>
    <property type="molecule type" value="Genomic_DNA"/>
</dbReference>
<organism evidence="2 3">
    <name type="scientific">Rangifer tarandus platyrhynchus</name>
    <name type="common">Svalbard reindeer</name>
    <dbReference type="NCBI Taxonomy" id="3082113"/>
    <lineage>
        <taxon>Eukaryota</taxon>
        <taxon>Metazoa</taxon>
        <taxon>Chordata</taxon>
        <taxon>Craniata</taxon>
        <taxon>Vertebrata</taxon>
        <taxon>Euteleostomi</taxon>
        <taxon>Mammalia</taxon>
        <taxon>Eutheria</taxon>
        <taxon>Laurasiatheria</taxon>
        <taxon>Artiodactyla</taxon>
        <taxon>Ruminantia</taxon>
        <taxon>Pecora</taxon>
        <taxon>Cervidae</taxon>
        <taxon>Odocoileinae</taxon>
        <taxon>Rangifer</taxon>
    </lineage>
</organism>
<evidence type="ECO:0000256" key="1">
    <source>
        <dbReference type="SAM" id="MobiDB-lite"/>
    </source>
</evidence>
<name>A0ABN8Y4H9_RANTA</name>
<proteinExistence type="predicted"/>
<sequence>MSRLQEKAAAATDFISLGSKITADSDHGHEVKRRLLPGSKAITNLDSVLKKQRWDFADKPIQSKLFFSGPPRGFPNSSVGKEFACHVGDLGSIAGLGRSLGEGKGYPLQYSGLENSMDYICSMGSQRVTTEQLSLSGDTVVKNPPANTGSIPGSGRPLEKEMTTHSSLFAWKIPWTEKPGVLQFTGSKKIRLDLVTKPPIHDFFSSHA</sequence>
<evidence type="ECO:0000313" key="2">
    <source>
        <dbReference type="EMBL" id="CAI9156497.1"/>
    </source>
</evidence>
<keyword evidence="3" id="KW-1185">Reference proteome</keyword>
<protein>
    <submittedName>
        <fullName evidence="2">Uncharacterized protein</fullName>
    </submittedName>
</protein>
<dbReference type="Proteomes" id="UP001176941">
    <property type="component" value="Chromosome 14"/>
</dbReference>
<feature type="region of interest" description="Disordered" evidence="1">
    <location>
        <begin position="138"/>
        <end position="159"/>
    </location>
</feature>